<dbReference type="STRING" id="1123382.SAMN02745221_00694"/>
<dbReference type="SUPFAM" id="SSF89155">
    <property type="entry name" value="TorD-like"/>
    <property type="match status" value="1"/>
</dbReference>
<sequence>MTILLNADFIWGLKNLLRYPERKMWQENRSDLDVLLDWAEREGLPVESIKGYVQDEEKLLADIEIDFTRLFINGVPTAKAHPFAGWYRGDKIVFGETDREMLAFYSRYGFIYDEDSKLPADHILVELEFLALMLEEYQHNPDDFYIKGIKEILGHMKQWVPDFIRSIKNHAQTDFYKEVAGMLEYVLHMLEARLEEVKTDG</sequence>
<dbReference type="Proteomes" id="UP000242329">
    <property type="component" value="Unassembled WGS sequence"/>
</dbReference>
<dbReference type="InterPro" id="IPR020945">
    <property type="entry name" value="DMSO/NO3_reduct_chaperone"/>
</dbReference>
<organism evidence="2 3">
    <name type="scientific">Thermosyntropha lipolytica DSM 11003</name>
    <dbReference type="NCBI Taxonomy" id="1123382"/>
    <lineage>
        <taxon>Bacteria</taxon>
        <taxon>Bacillati</taxon>
        <taxon>Bacillota</taxon>
        <taxon>Clostridia</taxon>
        <taxon>Eubacteriales</taxon>
        <taxon>Syntrophomonadaceae</taxon>
        <taxon>Thermosyntropha</taxon>
    </lineage>
</organism>
<keyword evidence="1" id="KW-0143">Chaperone</keyword>
<dbReference type="PANTHER" id="PTHR34227:SF1">
    <property type="entry name" value="DIMETHYL SULFOXIDE REDUCTASE CHAPERONE-RELATED"/>
    <property type="match status" value="1"/>
</dbReference>
<keyword evidence="3" id="KW-1185">Reference proteome</keyword>
<reference evidence="3" key="1">
    <citation type="submission" date="2016-11" db="EMBL/GenBank/DDBJ databases">
        <authorList>
            <person name="Varghese N."/>
            <person name="Submissions S."/>
        </authorList>
    </citation>
    <scope>NUCLEOTIDE SEQUENCE [LARGE SCALE GENOMIC DNA]</scope>
    <source>
        <strain evidence="3">DSM 11003</strain>
    </source>
</reference>
<dbReference type="EMBL" id="FQWY01000008">
    <property type="protein sequence ID" value="SHG65805.1"/>
    <property type="molecule type" value="Genomic_DNA"/>
</dbReference>
<name>A0A1M5LLB7_9FIRM</name>
<protein>
    <submittedName>
        <fullName evidence="2">Nitrate reductase delta subunit</fullName>
    </submittedName>
</protein>
<gene>
    <name evidence="2" type="ORF">SAMN02745221_00694</name>
</gene>
<dbReference type="InterPro" id="IPR050289">
    <property type="entry name" value="TorD/DmsD_chaperones"/>
</dbReference>
<dbReference type="Pfam" id="PF02613">
    <property type="entry name" value="Nitrate_red_del"/>
    <property type="match status" value="1"/>
</dbReference>
<evidence type="ECO:0000313" key="3">
    <source>
        <dbReference type="Proteomes" id="UP000242329"/>
    </source>
</evidence>
<dbReference type="OrthoDB" id="9795302at2"/>
<evidence type="ECO:0000313" key="2">
    <source>
        <dbReference type="EMBL" id="SHG65805.1"/>
    </source>
</evidence>
<proteinExistence type="predicted"/>
<dbReference type="InterPro" id="IPR036411">
    <property type="entry name" value="TorD-like_sf"/>
</dbReference>
<dbReference type="Gene3D" id="1.10.3480.10">
    <property type="entry name" value="TorD-like"/>
    <property type="match status" value="1"/>
</dbReference>
<dbReference type="RefSeq" id="WP_073090060.1">
    <property type="nucleotide sequence ID" value="NZ_FQWY01000008.1"/>
</dbReference>
<evidence type="ECO:0000256" key="1">
    <source>
        <dbReference type="ARBA" id="ARBA00023186"/>
    </source>
</evidence>
<dbReference type="PANTHER" id="PTHR34227">
    <property type="entry name" value="CHAPERONE PROTEIN YCDY"/>
    <property type="match status" value="1"/>
</dbReference>
<accession>A0A1M5LLB7</accession>
<dbReference type="AlphaFoldDB" id="A0A1M5LLB7"/>